<gene>
    <name evidence="7" type="ORF">PC9H_010411</name>
</gene>
<protein>
    <recommendedName>
        <fullName evidence="6">Hydrophobin</fullName>
    </recommendedName>
</protein>
<dbReference type="OrthoDB" id="4225815at2759"/>
<sequence>MFSSTSSLFFAIVASTIFAAAMPGGAPPTKTATPPKTVTVTKVSCSRTMFTEQVLNVIILLQTATVTATAIPASGCNAGDVQCCKSVQKADSAGGAALLGLLGIVLSNLDVFIGGDCSPITAIGVGGTSCSSQAVCCENNSFNGLIALGCVPINLSL</sequence>
<dbReference type="CDD" id="cd23507">
    <property type="entry name" value="hydrophobin_I"/>
    <property type="match status" value="1"/>
</dbReference>
<dbReference type="Proteomes" id="UP000623687">
    <property type="component" value="Unassembled WGS sequence"/>
</dbReference>
<keyword evidence="6" id="KW-0732">Signal</keyword>
<accession>A0A8H6ZJT3</accession>
<evidence type="ECO:0000313" key="8">
    <source>
        <dbReference type="Proteomes" id="UP000623687"/>
    </source>
</evidence>
<keyword evidence="5 6" id="KW-1015">Disulfide bond</keyword>
<dbReference type="RefSeq" id="XP_036627287.1">
    <property type="nucleotide sequence ID" value="XM_036779904.1"/>
</dbReference>
<dbReference type="GeneID" id="59380229"/>
<evidence type="ECO:0000256" key="4">
    <source>
        <dbReference type="ARBA" id="ARBA00022525"/>
    </source>
</evidence>
<proteinExistence type="inferred from homology"/>
<dbReference type="VEuPathDB" id="FungiDB:PC9H_010411"/>
<evidence type="ECO:0000313" key="7">
    <source>
        <dbReference type="EMBL" id="KAF7422255.1"/>
    </source>
</evidence>
<evidence type="ECO:0000256" key="3">
    <source>
        <dbReference type="ARBA" id="ARBA00022512"/>
    </source>
</evidence>
<keyword evidence="4 6" id="KW-0964">Secreted</keyword>
<dbReference type="AlphaFoldDB" id="A0A8H6ZJT3"/>
<evidence type="ECO:0000256" key="5">
    <source>
        <dbReference type="ARBA" id="ARBA00023157"/>
    </source>
</evidence>
<feature type="signal peptide" evidence="6">
    <location>
        <begin position="1"/>
        <end position="21"/>
    </location>
</feature>
<dbReference type="Pfam" id="PF01185">
    <property type="entry name" value="Hydrophobin"/>
    <property type="match status" value="1"/>
</dbReference>
<reference evidence="7" key="1">
    <citation type="submission" date="2019-07" db="EMBL/GenBank/DDBJ databases">
        <authorList>
            <person name="Palmer J.M."/>
        </authorList>
    </citation>
    <scope>NUCLEOTIDE SEQUENCE</scope>
    <source>
        <strain evidence="7">PC9</strain>
    </source>
</reference>
<evidence type="ECO:0000256" key="6">
    <source>
        <dbReference type="RuleBase" id="RU365009"/>
    </source>
</evidence>
<keyword evidence="8" id="KW-1185">Reference proteome</keyword>
<evidence type="ECO:0000256" key="2">
    <source>
        <dbReference type="ARBA" id="ARBA00010446"/>
    </source>
</evidence>
<dbReference type="SMART" id="SM00075">
    <property type="entry name" value="HYDRO"/>
    <property type="match status" value="1"/>
</dbReference>
<evidence type="ECO:0000256" key="1">
    <source>
        <dbReference type="ARBA" id="ARBA00004191"/>
    </source>
</evidence>
<comment type="caution">
    <text evidence="7">The sequence shown here is derived from an EMBL/GenBank/DDBJ whole genome shotgun (WGS) entry which is preliminary data.</text>
</comment>
<dbReference type="EMBL" id="JACETU010000008">
    <property type="protein sequence ID" value="KAF7422255.1"/>
    <property type="molecule type" value="Genomic_DNA"/>
</dbReference>
<feature type="chain" id="PRO_5034955551" description="Hydrophobin" evidence="6">
    <location>
        <begin position="22"/>
        <end position="157"/>
    </location>
</feature>
<name>A0A8H6ZJT3_PLEOS</name>
<dbReference type="GO" id="GO:0009277">
    <property type="term" value="C:fungal-type cell wall"/>
    <property type="evidence" value="ECO:0007669"/>
    <property type="project" value="InterPro"/>
</dbReference>
<organism evidence="7 8">
    <name type="scientific">Pleurotus ostreatus</name>
    <name type="common">Oyster mushroom</name>
    <name type="synonym">White-rot fungus</name>
    <dbReference type="NCBI Taxonomy" id="5322"/>
    <lineage>
        <taxon>Eukaryota</taxon>
        <taxon>Fungi</taxon>
        <taxon>Dikarya</taxon>
        <taxon>Basidiomycota</taxon>
        <taxon>Agaricomycotina</taxon>
        <taxon>Agaricomycetes</taxon>
        <taxon>Agaricomycetidae</taxon>
        <taxon>Agaricales</taxon>
        <taxon>Pleurotineae</taxon>
        <taxon>Pleurotaceae</taxon>
        <taxon>Pleurotus</taxon>
    </lineage>
</organism>
<keyword evidence="3 6" id="KW-0134">Cell wall</keyword>
<dbReference type="InterPro" id="IPR001338">
    <property type="entry name" value="Class_I_Hydrophobin"/>
</dbReference>
<comment type="similarity">
    <text evidence="2 6">Belongs to the fungal hydrophobin family.</text>
</comment>
<dbReference type="GO" id="GO:0005199">
    <property type="term" value="F:structural constituent of cell wall"/>
    <property type="evidence" value="ECO:0007669"/>
    <property type="project" value="InterPro"/>
</dbReference>
<comment type="subcellular location">
    <subcellularLocation>
        <location evidence="1 6">Secreted</location>
        <location evidence="1 6">Cell wall</location>
    </subcellularLocation>
</comment>